<dbReference type="AlphaFoldDB" id="X1TK67"/>
<dbReference type="InterPro" id="IPR017896">
    <property type="entry name" value="4Fe4S_Fe-S-bd"/>
</dbReference>
<dbReference type="SUPFAM" id="SSF46548">
    <property type="entry name" value="alpha-helical ferredoxin"/>
    <property type="match status" value="1"/>
</dbReference>
<name>X1TK67_9ZZZZ</name>
<proteinExistence type="predicted"/>
<gene>
    <name evidence="2" type="ORF">S12H4_28720</name>
</gene>
<comment type="caution">
    <text evidence="2">The sequence shown here is derived from an EMBL/GenBank/DDBJ whole genome shotgun (WGS) entry which is preliminary data.</text>
</comment>
<dbReference type="Pfam" id="PF13187">
    <property type="entry name" value="Fer4_9"/>
    <property type="match status" value="1"/>
</dbReference>
<accession>X1TK67</accession>
<dbReference type="EMBL" id="BARW01016498">
    <property type="protein sequence ID" value="GAI91756.1"/>
    <property type="molecule type" value="Genomic_DNA"/>
</dbReference>
<evidence type="ECO:0000259" key="1">
    <source>
        <dbReference type="PROSITE" id="PS51379"/>
    </source>
</evidence>
<feature type="domain" description="4Fe-4S ferredoxin-type" evidence="1">
    <location>
        <begin position="78"/>
        <end position="109"/>
    </location>
</feature>
<sequence length="116" mass="13103">MACHVAGEALPFTDADLEKIRKKIGDNMNSACTGCGYCDNCPQDIPVPSYMQLYNEKQIFGSSDKEMKKLSYLYGITECHRARANECIECGQCEEACTQHLNIIERLKEIASWENK</sequence>
<dbReference type="PROSITE" id="PS51379">
    <property type="entry name" value="4FE4S_FER_2"/>
    <property type="match status" value="1"/>
</dbReference>
<organism evidence="2">
    <name type="scientific">marine sediment metagenome</name>
    <dbReference type="NCBI Taxonomy" id="412755"/>
    <lineage>
        <taxon>unclassified sequences</taxon>
        <taxon>metagenomes</taxon>
        <taxon>ecological metagenomes</taxon>
    </lineage>
</organism>
<protein>
    <recommendedName>
        <fullName evidence="1">4Fe-4S ferredoxin-type domain-containing protein</fullName>
    </recommendedName>
</protein>
<reference evidence="2" key="1">
    <citation type="journal article" date="2014" name="Front. Microbiol.">
        <title>High frequency of phylogenetically diverse reductive dehalogenase-homologous genes in deep subseafloor sedimentary metagenomes.</title>
        <authorList>
            <person name="Kawai M."/>
            <person name="Futagami T."/>
            <person name="Toyoda A."/>
            <person name="Takaki Y."/>
            <person name="Nishi S."/>
            <person name="Hori S."/>
            <person name="Arai W."/>
            <person name="Tsubouchi T."/>
            <person name="Morono Y."/>
            <person name="Uchiyama I."/>
            <person name="Ito T."/>
            <person name="Fujiyama A."/>
            <person name="Inagaki F."/>
            <person name="Takami H."/>
        </authorList>
    </citation>
    <scope>NUCLEOTIDE SEQUENCE</scope>
    <source>
        <strain evidence="2">Expedition CK06-06</strain>
    </source>
</reference>
<evidence type="ECO:0000313" key="2">
    <source>
        <dbReference type="EMBL" id="GAI91756.1"/>
    </source>
</evidence>